<dbReference type="GeneID" id="109417190"/>
<dbReference type="Gene3D" id="3.40.640.10">
    <property type="entry name" value="Type I PLP-dependent aspartate aminotransferase-like (Major domain)"/>
    <property type="match status" value="1"/>
</dbReference>
<dbReference type="Gene3D" id="3.90.1150.10">
    <property type="entry name" value="Aspartate Aminotransferase, domain 1"/>
    <property type="match status" value="1"/>
</dbReference>
<dbReference type="CDD" id="cd00609">
    <property type="entry name" value="AAT_like"/>
    <property type="match status" value="1"/>
</dbReference>
<proteinExistence type="predicted"/>
<protein>
    <recommendedName>
        <fullName evidence="1">Aminotransferase class I/classII large domain-containing protein</fullName>
    </recommendedName>
</protein>
<dbReference type="Proteomes" id="UP000069940">
    <property type="component" value="Unassembled WGS sequence"/>
</dbReference>
<organism evidence="2 3">
    <name type="scientific">Aedes albopictus</name>
    <name type="common">Asian tiger mosquito</name>
    <name type="synonym">Stegomyia albopicta</name>
    <dbReference type="NCBI Taxonomy" id="7160"/>
    <lineage>
        <taxon>Eukaryota</taxon>
        <taxon>Metazoa</taxon>
        <taxon>Ecdysozoa</taxon>
        <taxon>Arthropoda</taxon>
        <taxon>Hexapoda</taxon>
        <taxon>Insecta</taxon>
        <taxon>Pterygota</taxon>
        <taxon>Neoptera</taxon>
        <taxon>Endopterygota</taxon>
        <taxon>Diptera</taxon>
        <taxon>Nematocera</taxon>
        <taxon>Culicoidea</taxon>
        <taxon>Culicidae</taxon>
        <taxon>Culicinae</taxon>
        <taxon>Aedini</taxon>
        <taxon>Aedes</taxon>
        <taxon>Stegomyia</taxon>
    </lineage>
</organism>
<feature type="domain" description="Aminotransferase class I/classII large" evidence="1">
    <location>
        <begin position="108"/>
        <end position="463"/>
    </location>
</feature>
<reference evidence="2" key="2">
    <citation type="submission" date="2025-05" db="UniProtKB">
        <authorList>
            <consortium name="EnsemblMetazoa"/>
        </authorList>
    </citation>
    <scope>IDENTIFICATION</scope>
    <source>
        <strain evidence="2">Foshan</strain>
    </source>
</reference>
<sequence length="483" mass="54450">MTFACVNKTAISRCFMLEKKCRSNLVPKLCENYVQCQRNSSRAAVYSESNSTAAMNKRTEMPMRHLFDGSDLNVYDQQIANLSAGAPGPDLLVECCEIFRVATEHRMKFELENNSYLFQYGPTIGTTEFRQSLADFLSTGYQSKVNKSDLVQTSGATHGLHLILSTLIDMAGIIFVDEVTYMIALEAFRQFDLMKVVAVPLKADGPDLNILAKLIEQHKFKPKENKLFWGVYYTIPTFHNPTGILFSEDINKELIRLARSSDILIACDDVYNLLYYSSDSTGSPLPPPKRLFAYDIDDMEDHSWKGNVISNGSFSKILSPGIRLGWMECPPRCMEAFRVSGVLKSGGAANNYTGGIVTSMIQLGLAQQQLNLYAQKYGERLRAACQMLRDKLPKQCSYLAPNGGYFIWIRFPEQIDCNEFNQYCIKNYSISAIAGSRFSSAGSHKNYMRLTFAFHDADFLRQSVGKLCQAIEKYLAEKDIRTD</sequence>
<dbReference type="PANTHER" id="PTHR42858">
    <property type="entry name" value="AMINOTRANSFERASE"/>
    <property type="match status" value="1"/>
</dbReference>
<keyword evidence="3" id="KW-1185">Reference proteome</keyword>
<dbReference type="InterPro" id="IPR015424">
    <property type="entry name" value="PyrdxlP-dep_Trfase"/>
</dbReference>
<dbReference type="InterPro" id="IPR015422">
    <property type="entry name" value="PyrdxlP-dep_Trfase_small"/>
</dbReference>
<dbReference type="SUPFAM" id="SSF53383">
    <property type="entry name" value="PLP-dependent transferases"/>
    <property type="match status" value="1"/>
</dbReference>
<dbReference type="InterPro" id="IPR004839">
    <property type="entry name" value="Aminotransferase_I/II_large"/>
</dbReference>
<dbReference type="Pfam" id="PF00155">
    <property type="entry name" value="Aminotran_1_2"/>
    <property type="match status" value="1"/>
</dbReference>
<dbReference type="RefSeq" id="XP_062708398.1">
    <property type="nucleotide sequence ID" value="XM_062852414.1"/>
</dbReference>
<accession>A0ABM1Z7K0</accession>
<evidence type="ECO:0000259" key="1">
    <source>
        <dbReference type="Pfam" id="PF00155"/>
    </source>
</evidence>
<name>A0ABM1Z7K0_AEDAL</name>
<dbReference type="EnsemblMetazoa" id="AALFPA23_015804.R23035">
    <property type="protein sequence ID" value="AALFPA23_015804.P23035"/>
    <property type="gene ID" value="AALFPA23_015804"/>
</dbReference>
<evidence type="ECO:0000313" key="2">
    <source>
        <dbReference type="EnsemblMetazoa" id="AALFPA23_015804.P23035"/>
    </source>
</evidence>
<dbReference type="PANTHER" id="PTHR42858:SF1">
    <property type="entry name" value="LD15494P"/>
    <property type="match status" value="1"/>
</dbReference>
<evidence type="ECO:0000313" key="3">
    <source>
        <dbReference type="Proteomes" id="UP000069940"/>
    </source>
</evidence>
<dbReference type="InterPro" id="IPR015421">
    <property type="entry name" value="PyrdxlP-dep_Trfase_major"/>
</dbReference>
<reference evidence="3" key="1">
    <citation type="journal article" date="2015" name="Proc. Natl. Acad. Sci. U.S.A.">
        <title>Genome sequence of the Asian Tiger mosquito, Aedes albopictus, reveals insights into its biology, genetics, and evolution.</title>
        <authorList>
            <person name="Chen X.G."/>
            <person name="Jiang X."/>
            <person name="Gu J."/>
            <person name="Xu M."/>
            <person name="Wu Y."/>
            <person name="Deng Y."/>
            <person name="Zhang C."/>
            <person name="Bonizzoni M."/>
            <person name="Dermauw W."/>
            <person name="Vontas J."/>
            <person name="Armbruster P."/>
            <person name="Huang X."/>
            <person name="Yang Y."/>
            <person name="Zhang H."/>
            <person name="He W."/>
            <person name="Peng H."/>
            <person name="Liu Y."/>
            <person name="Wu K."/>
            <person name="Chen J."/>
            <person name="Lirakis M."/>
            <person name="Topalis P."/>
            <person name="Van Leeuwen T."/>
            <person name="Hall A.B."/>
            <person name="Jiang X."/>
            <person name="Thorpe C."/>
            <person name="Mueller R.L."/>
            <person name="Sun C."/>
            <person name="Waterhouse R.M."/>
            <person name="Yan G."/>
            <person name="Tu Z.J."/>
            <person name="Fang X."/>
            <person name="James A.A."/>
        </authorList>
    </citation>
    <scope>NUCLEOTIDE SEQUENCE [LARGE SCALE GENOMIC DNA]</scope>
    <source>
        <strain evidence="3">Foshan</strain>
    </source>
</reference>